<dbReference type="EMBL" id="BEXD01000015">
    <property type="protein sequence ID" value="GBB83388.1"/>
    <property type="molecule type" value="Genomic_DNA"/>
</dbReference>
<sequence length="78" mass="8527">MCTKLTMNKSKLDQLCSAAADEVGIESTRQASSTTTGNLCMKLDFHQLIGLEYSIDTQSNAPKNSSVFAALFHKSFHI</sequence>
<gene>
    <name evidence="1" type="ORF">RclHR1_10100005</name>
</gene>
<dbReference type="Proteomes" id="UP000247702">
    <property type="component" value="Unassembled WGS sequence"/>
</dbReference>
<evidence type="ECO:0000313" key="2">
    <source>
        <dbReference type="Proteomes" id="UP000247702"/>
    </source>
</evidence>
<protein>
    <submittedName>
        <fullName evidence="1">Uncharacterized protein</fullName>
    </submittedName>
</protein>
<accession>A0A2Z6QRG2</accession>
<keyword evidence="2" id="KW-1185">Reference proteome</keyword>
<organism evidence="1 2">
    <name type="scientific">Rhizophagus clarus</name>
    <dbReference type="NCBI Taxonomy" id="94130"/>
    <lineage>
        <taxon>Eukaryota</taxon>
        <taxon>Fungi</taxon>
        <taxon>Fungi incertae sedis</taxon>
        <taxon>Mucoromycota</taxon>
        <taxon>Glomeromycotina</taxon>
        <taxon>Glomeromycetes</taxon>
        <taxon>Glomerales</taxon>
        <taxon>Glomeraceae</taxon>
        <taxon>Rhizophagus</taxon>
    </lineage>
</organism>
<dbReference type="AlphaFoldDB" id="A0A2Z6QRG2"/>
<reference evidence="1 2" key="1">
    <citation type="submission" date="2017-11" db="EMBL/GenBank/DDBJ databases">
        <title>The genome of Rhizophagus clarus HR1 reveals common genetic basis of auxotrophy among arbuscular mycorrhizal fungi.</title>
        <authorList>
            <person name="Kobayashi Y."/>
        </authorList>
    </citation>
    <scope>NUCLEOTIDE SEQUENCE [LARGE SCALE GENOMIC DNA]</scope>
    <source>
        <strain evidence="1 2">HR1</strain>
    </source>
</reference>
<evidence type="ECO:0000313" key="1">
    <source>
        <dbReference type="EMBL" id="GBB83388.1"/>
    </source>
</evidence>
<name>A0A2Z6QRG2_9GLOM</name>
<proteinExistence type="predicted"/>
<comment type="caution">
    <text evidence="1">The sequence shown here is derived from an EMBL/GenBank/DDBJ whole genome shotgun (WGS) entry which is preliminary data.</text>
</comment>